<dbReference type="Proteomes" id="UP000198917">
    <property type="component" value="Unassembled WGS sequence"/>
</dbReference>
<gene>
    <name evidence="1" type="ORF">SAMN05428983_0841</name>
</gene>
<dbReference type="AlphaFoldDB" id="A0A7Z7FMD7"/>
<dbReference type="RefSeq" id="WP_143528070.1">
    <property type="nucleotide sequence ID" value="NZ_FNEW01000001.1"/>
</dbReference>
<organism evidence="1 2">
    <name type="scientific">Agrobacterium fabrum</name>
    <dbReference type="NCBI Taxonomy" id="1176649"/>
    <lineage>
        <taxon>Bacteria</taxon>
        <taxon>Pseudomonadati</taxon>
        <taxon>Pseudomonadota</taxon>
        <taxon>Alphaproteobacteria</taxon>
        <taxon>Hyphomicrobiales</taxon>
        <taxon>Rhizobiaceae</taxon>
        <taxon>Rhizobium/Agrobacterium group</taxon>
        <taxon>Agrobacterium</taxon>
        <taxon>Agrobacterium tumefaciens complex</taxon>
    </lineage>
</organism>
<protein>
    <submittedName>
        <fullName evidence="1">Uncharacterized protein</fullName>
    </submittedName>
</protein>
<evidence type="ECO:0000313" key="1">
    <source>
        <dbReference type="EMBL" id="SDJ25462.1"/>
    </source>
</evidence>
<accession>A0A7Z7FMD7</accession>
<name>A0A7Z7FMD7_9HYPH</name>
<sequence length="66" mass="7546">MALVEITKTTSVNPRYVQSVQCYYSSGHVTVRMRDGAEHNVQPVHNENVWEAFDRVREALAAEARQ</sequence>
<dbReference type="EMBL" id="FNEW01000001">
    <property type="protein sequence ID" value="SDJ25462.1"/>
    <property type="molecule type" value="Genomic_DNA"/>
</dbReference>
<comment type="caution">
    <text evidence="1">The sequence shown here is derived from an EMBL/GenBank/DDBJ whole genome shotgun (WGS) entry which is preliminary data.</text>
</comment>
<proteinExistence type="predicted"/>
<reference evidence="1 2" key="1">
    <citation type="submission" date="2016-10" db="EMBL/GenBank/DDBJ databases">
        <authorList>
            <person name="Varghese N."/>
            <person name="Submissions S."/>
        </authorList>
    </citation>
    <scope>NUCLEOTIDE SEQUENCE [LARGE SCALE GENOMIC DNA]</scope>
    <source>
        <strain evidence="1 2">PDC82</strain>
    </source>
</reference>
<evidence type="ECO:0000313" key="2">
    <source>
        <dbReference type="Proteomes" id="UP000198917"/>
    </source>
</evidence>